<gene>
    <name evidence="10" type="ordered locus">AciPR4_4055</name>
</gene>
<keyword evidence="4" id="KW-0328">Glycosyltransferase</keyword>
<evidence type="ECO:0000256" key="3">
    <source>
        <dbReference type="ARBA" id="ARBA00004991"/>
    </source>
</evidence>
<protein>
    <submittedName>
        <fullName evidence="10">Hopanoid biosynthesis associated glycosyl transferase protein HpnI</fullName>
    </submittedName>
</protein>
<organism evidence="10 11">
    <name type="scientific">Terriglobus saanensis (strain ATCC BAA-1853 / DSM 23119 / SP1PR4)</name>
    <dbReference type="NCBI Taxonomy" id="401053"/>
    <lineage>
        <taxon>Bacteria</taxon>
        <taxon>Pseudomonadati</taxon>
        <taxon>Acidobacteriota</taxon>
        <taxon>Terriglobia</taxon>
        <taxon>Terriglobales</taxon>
        <taxon>Acidobacteriaceae</taxon>
        <taxon>Terriglobus</taxon>
    </lineage>
</organism>
<reference evidence="10 11" key="1">
    <citation type="journal article" date="2012" name="Stand. Genomic Sci.">
        <title>Complete genome sequence of Terriglobus saanensis type strain SP1PR4(T), an Acidobacteria from tundra soil.</title>
        <authorList>
            <person name="Rawat S.R."/>
            <person name="Mannisto M.K."/>
            <person name="Starovoytov V."/>
            <person name="Goodwin L."/>
            <person name="Nolan M."/>
            <person name="Hauser L."/>
            <person name="Land M."/>
            <person name="Davenport K.W."/>
            <person name="Woyke T."/>
            <person name="Haggblom M.M."/>
        </authorList>
    </citation>
    <scope>NUCLEOTIDE SEQUENCE</scope>
    <source>
        <strain evidence="11">ATCC BAA-1853 / DSM 23119 / SP1PR4</strain>
    </source>
</reference>
<dbReference type="SUPFAM" id="SSF53448">
    <property type="entry name" value="Nucleotide-diphospho-sugar transferases"/>
    <property type="match status" value="1"/>
</dbReference>
<feature type="transmembrane region" description="Helical" evidence="9">
    <location>
        <begin position="304"/>
        <end position="327"/>
    </location>
</feature>
<dbReference type="HOGENOM" id="CLU_030898_2_0_0"/>
<dbReference type="InterPro" id="IPR017835">
    <property type="entry name" value="Hopen-assoc_HpnI"/>
</dbReference>
<keyword evidence="8 9" id="KW-0472">Membrane</keyword>
<name>E8V4I0_TERSS</name>
<evidence type="ECO:0000256" key="7">
    <source>
        <dbReference type="ARBA" id="ARBA00022989"/>
    </source>
</evidence>
<evidence type="ECO:0000256" key="8">
    <source>
        <dbReference type="ARBA" id="ARBA00023136"/>
    </source>
</evidence>
<dbReference type="GO" id="GO:0006679">
    <property type="term" value="P:glucosylceramide biosynthetic process"/>
    <property type="evidence" value="ECO:0007669"/>
    <property type="project" value="TreeGrafter"/>
</dbReference>
<dbReference type="NCBIfam" id="TIGR03472">
    <property type="entry name" value="HpnI"/>
    <property type="match status" value="1"/>
</dbReference>
<dbReference type="PANTHER" id="PTHR12726">
    <property type="entry name" value="CERAMIDE GLUCOSYLTRANSFERASE"/>
    <property type="match status" value="1"/>
</dbReference>
<comment type="subcellular location">
    <subcellularLocation>
        <location evidence="1">Membrane</location>
        <topology evidence="1">Multi-pass membrane protein</topology>
    </subcellularLocation>
</comment>
<dbReference type="InterPro" id="IPR025993">
    <property type="entry name" value="Ceramide_glucosylTrfase"/>
</dbReference>
<evidence type="ECO:0000256" key="9">
    <source>
        <dbReference type="SAM" id="Phobius"/>
    </source>
</evidence>
<evidence type="ECO:0000313" key="10">
    <source>
        <dbReference type="EMBL" id="ADV84804.1"/>
    </source>
</evidence>
<dbReference type="Gene3D" id="3.90.550.10">
    <property type="entry name" value="Spore Coat Polysaccharide Biosynthesis Protein SpsA, Chain A"/>
    <property type="match status" value="1"/>
</dbReference>
<dbReference type="RefSeq" id="WP_013570534.1">
    <property type="nucleotide sequence ID" value="NC_014963.1"/>
</dbReference>
<accession>E8V4I0</accession>
<proteinExistence type="predicted"/>
<dbReference type="eggNOG" id="COG1215">
    <property type="taxonomic scope" value="Bacteria"/>
</dbReference>
<keyword evidence="7 9" id="KW-1133">Transmembrane helix</keyword>
<dbReference type="GO" id="GO:0008120">
    <property type="term" value="F:ceramide glucosyltransferase activity"/>
    <property type="evidence" value="ECO:0007669"/>
    <property type="project" value="TreeGrafter"/>
</dbReference>
<dbReference type="GO" id="GO:0016020">
    <property type="term" value="C:membrane"/>
    <property type="evidence" value="ECO:0007669"/>
    <property type="project" value="UniProtKB-SubCell"/>
</dbReference>
<evidence type="ECO:0000256" key="1">
    <source>
        <dbReference type="ARBA" id="ARBA00004141"/>
    </source>
</evidence>
<keyword evidence="6 9" id="KW-0812">Transmembrane</keyword>
<dbReference type="InterPro" id="IPR029044">
    <property type="entry name" value="Nucleotide-diphossugar_trans"/>
</dbReference>
<evidence type="ECO:0000256" key="5">
    <source>
        <dbReference type="ARBA" id="ARBA00022679"/>
    </source>
</evidence>
<dbReference type="Pfam" id="PF13506">
    <property type="entry name" value="Glyco_transf_21"/>
    <property type="match status" value="1"/>
</dbReference>
<sequence length="403" mass="44267">MTPSTEIAPDLAAHIAIAVSIFCALMTLAGLVYMVLTLRAGRSFTHHWRAHPLTALATAPTVTLLKPLKGVDARMYAGLRSHCLQQYAGRYEILFGVSSLEDPAVAEIDRLRAEFPELAIRVLECPERLGTSGKVSNLAQMLPHALGEILLVNDSDILVSPHYLARVVAGFTPRGKKKVGMVTTPYLGASAKGHGLLSRIEALGIATEFFPSVLTARMLEGGLRFGLGSTLAMPRTVLEEIGGFAPLTEHLADDYELGARIYRAGYAIELVPEIVETIVPRYTLRGFCDHQLRWMRSVRDSRRAGYLGVAVTYVIAWALATCVASGFELWSFTLLSVALLARVAVALSIGVGILRDEQVLRDIWLLPLRDCIGLLLWAWSYAGDTVVWRGERFHLRRGILHRS</sequence>
<evidence type="ECO:0000256" key="6">
    <source>
        <dbReference type="ARBA" id="ARBA00022692"/>
    </source>
</evidence>
<evidence type="ECO:0000256" key="2">
    <source>
        <dbReference type="ARBA" id="ARBA00004760"/>
    </source>
</evidence>
<evidence type="ECO:0000313" key="11">
    <source>
        <dbReference type="Proteomes" id="UP000006844"/>
    </source>
</evidence>
<feature type="transmembrane region" description="Helical" evidence="9">
    <location>
        <begin position="12"/>
        <end position="36"/>
    </location>
</feature>
<comment type="pathway">
    <text evidence="3">Sphingolipid metabolism.</text>
</comment>
<evidence type="ECO:0000256" key="4">
    <source>
        <dbReference type="ARBA" id="ARBA00022676"/>
    </source>
</evidence>
<dbReference type="STRING" id="401053.AciPR4_4055"/>
<dbReference type="KEGG" id="tsa:AciPR4_4055"/>
<dbReference type="Proteomes" id="UP000006844">
    <property type="component" value="Chromosome"/>
</dbReference>
<feature type="transmembrane region" description="Helical" evidence="9">
    <location>
        <begin position="333"/>
        <end position="354"/>
    </location>
</feature>
<dbReference type="AlphaFoldDB" id="E8V4I0"/>
<keyword evidence="11" id="KW-1185">Reference proteome</keyword>
<dbReference type="EMBL" id="CP002467">
    <property type="protein sequence ID" value="ADV84804.1"/>
    <property type="molecule type" value="Genomic_DNA"/>
</dbReference>
<dbReference type="PANTHER" id="PTHR12726:SF0">
    <property type="entry name" value="CERAMIDE GLUCOSYLTRANSFERASE"/>
    <property type="match status" value="1"/>
</dbReference>
<comment type="pathway">
    <text evidence="2">Lipid metabolism; sphingolipid metabolism.</text>
</comment>
<keyword evidence="5 10" id="KW-0808">Transferase</keyword>